<protein>
    <submittedName>
        <fullName evidence="8">Efflux transporter, RND family, MFP subunit</fullName>
    </submittedName>
</protein>
<dbReference type="PANTHER" id="PTHR30469">
    <property type="entry name" value="MULTIDRUG RESISTANCE PROTEIN MDTA"/>
    <property type="match status" value="1"/>
</dbReference>
<dbReference type="Gene3D" id="2.40.30.170">
    <property type="match status" value="1"/>
</dbReference>
<evidence type="ECO:0000259" key="6">
    <source>
        <dbReference type="Pfam" id="PF25954"/>
    </source>
</evidence>
<accession>B1ZZM7</accession>
<dbReference type="KEGG" id="ote:Oter_3939"/>
<evidence type="ECO:0000256" key="1">
    <source>
        <dbReference type="ARBA" id="ARBA00004196"/>
    </source>
</evidence>
<dbReference type="Gene3D" id="2.40.420.20">
    <property type="match status" value="1"/>
</dbReference>
<evidence type="ECO:0000259" key="7">
    <source>
        <dbReference type="Pfam" id="PF25967"/>
    </source>
</evidence>
<dbReference type="Pfam" id="PF25954">
    <property type="entry name" value="Beta-barrel_RND_2"/>
    <property type="match status" value="1"/>
</dbReference>
<feature type="domain" description="Multidrug resistance protein MdtA-like barrel-sandwich hybrid" evidence="5">
    <location>
        <begin position="52"/>
        <end position="212"/>
    </location>
</feature>
<dbReference type="AlphaFoldDB" id="B1ZZM7"/>
<evidence type="ECO:0000313" key="8">
    <source>
        <dbReference type="EMBL" id="ACB77213.1"/>
    </source>
</evidence>
<dbReference type="RefSeq" id="WP_012376741.1">
    <property type="nucleotide sequence ID" value="NC_010571.1"/>
</dbReference>
<dbReference type="Pfam" id="PF25917">
    <property type="entry name" value="BSH_RND"/>
    <property type="match status" value="1"/>
</dbReference>
<dbReference type="InterPro" id="IPR058792">
    <property type="entry name" value="Beta-barrel_RND_2"/>
</dbReference>
<sequence>MKKFLFIAAALVVLGVALSLYLRPTAQVSAAVKDRAVNLVPGSVIVRAEYQMELKSEIGGRVIKSELDPGLKVRQGDFLVQLDTGDLELEIERIESDYAARKKSLEIGSSTRLDLVTARENIAHLERMVESGNYPVAELEKQRRGLKAIEQKLALEEVGNEHELATFENTLKAKRRELEKMTIVAPFDGVVAEVRARPGDLIGGGAPIAILISTTRTVEGRISEENFAGVREGQDAQVRFLGYGEQQYRAKVTKILPTADPATQRYIVYLEVQIEPEKLVPGLTGELTIVVGERDAEAIIPRRALFGNNVLVVENGRVRLRTVEVGYVSLTSVEILKGLKAGEQVIVDDLDRFRDGDRVRVDDASGR</sequence>
<dbReference type="Pfam" id="PF25967">
    <property type="entry name" value="RND-MFP_C"/>
    <property type="match status" value="1"/>
</dbReference>
<dbReference type="GO" id="GO:0015562">
    <property type="term" value="F:efflux transmembrane transporter activity"/>
    <property type="evidence" value="ECO:0007669"/>
    <property type="project" value="TreeGrafter"/>
</dbReference>
<dbReference type="Proteomes" id="UP000007013">
    <property type="component" value="Chromosome"/>
</dbReference>
<dbReference type="SUPFAM" id="SSF111369">
    <property type="entry name" value="HlyD-like secretion proteins"/>
    <property type="match status" value="1"/>
</dbReference>
<comment type="similarity">
    <text evidence="2">Belongs to the membrane fusion protein (MFP) (TC 8.A.1) family.</text>
</comment>
<evidence type="ECO:0000313" key="9">
    <source>
        <dbReference type="Proteomes" id="UP000007013"/>
    </source>
</evidence>
<feature type="domain" description="CusB-like beta-barrel" evidence="6">
    <location>
        <begin position="221"/>
        <end position="289"/>
    </location>
</feature>
<evidence type="ECO:0000259" key="5">
    <source>
        <dbReference type="Pfam" id="PF25917"/>
    </source>
</evidence>
<dbReference type="HOGENOM" id="CLU_018816_1_2_0"/>
<dbReference type="STRING" id="452637.Oter_3939"/>
<dbReference type="EMBL" id="CP001032">
    <property type="protein sequence ID" value="ACB77213.1"/>
    <property type="molecule type" value="Genomic_DNA"/>
</dbReference>
<evidence type="ECO:0000256" key="3">
    <source>
        <dbReference type="ARBA" id="ARBA00022448"/>
    </source>
</evidence>
<dbReference type="InterPro" id="IPR058627">
    <property type="entry name" value="MdtA-like_C"/>
</dbReference>
<dbReference type="Gene3D" id="2.40.50.100">
    <property type="match status" value="1"/>
</dbReference>
<name>B1ZZM7_OPITP</name>
<dbReference type="OrthoDB" id="194002at2"/>
<evidence type="ECO:0000256" key="2">
    <source>
        <dbReference type="ARBA" id="ARBA00009477"/>
    </source>
</evidence>
<feature type="coiled-coil region" evidence="4">
    <location>
        <begin position="136"/>
        <end position="184"/>
    </location>
</feature>
<dbReference type="InterPro" id="IPR006143">
    <property type="entry name" value="RND_pump_MFP"/>
</dbReference>
<keyword evidence="9" id="KW-1185">Reference proteome</keyword>
<dbReference type="InterPro" id="IPR058625">
    <property type="entry name" value="MdtA-like_BSH"/>
</dbReference>
<dbReference type="eggNOG" id="COG0845">
    <property type="taxonomic scope" value="Bacteria"/>
</dbReference>
<feature type="domain" description="Multidrug resistance protein MdtA-like C-terminal permuted SH3" evidence="7">
    <location>
        <begin position="308"/>
        <end position="352"/>
    </location>
</feature>
<keyword evidence="4" id="KW-0175">Coiled coil</keyword>
<proteinExistence type="inferred from homology"/>
<reference evidence="8 9" key="1">
    <citation type="journal article" date="2011" name="J. Bacteriol.">
        <title>Genome sequence of the verrucomicrobium Opitutus terrae PB90-1, an abundant inhabitant of rice paddy soil ecosystems.</title>
        <authorList>
            <person name="van Passel M.W."/>
            <person name="Kant R."/>
            <person name="Palva A."/>
            <person name="Copeland A."/>
            <person name="Lucas S."/>
            <person name="Lapidus A."/>
            <person name="Glavina del Rio T."/>
            <person name="Pitluck S."/>
            <person name="Goltsman E."/>
            <person name="Clum A."/>
            <person name="Sun H."/>
            <person name="Schmutz J."/>
            <person name="Larimer F.W."/>
            <person name="Land M.L."/>
            <person name="Hauser L."/>
            <person name="Kyrpides N."/>
            <person name="Mikhailova N."/>
            <person name="Richardson P.P."/>
            <person name="Janssen P.H."/>
            <person name="de Vos W.M."/>
            <person name="Smidt H."/>
        </authorList>
    </citation>
    <scope>NUCLEOTIDE SEQUENCE [LARGE SCALE GENOMIC DNA]</scope>
    <source>
        <strain evidence="9">DSM 11246 / JCM 15787 / PB90-1</strain>
    </source>
</reference>
<comment type="subcellular location">
    <subcellularLocation>
        <location evidence="1">Cell envelope</location>
    </subcellularLocation>
</comment>
<gene>
    <name evidence="8" type="ordered locus">Oter_3939</name>
</gene>
<keyword evidence="3" id="KW-0813">Transport</keyword>
<dbReference type="NCBIfam" id="TIGR01730">
    <property type="entry name" value="RND_mfp"/>
    <property type="match status" value="1"/>
</dbReference>
<evidence type="ECO:0000256" key="4">
    <source>
        <dbReference type="SAM" id="Coils"/>
    </source>
</evidence>
<organism evidence="8 9">
    <name type="scientific">Opitutus terrae (strain DSM 11246 / JCM 15787 / PB90-1)</name>
    <dbReference type="NCBI Taxonomy" id="452637"/>
    <lineage>
        <taxon>Bacteria</taxon>
        <taxon>Pseudomonadati</taxon>
        <taxon>Verrucomicrobiota</taxon>
        <taxon>Opitutia</taxon>
        <taxon>Opitutales</taxon>
        <taxon>Opitutaceae</taxon>
        <taxon>Opitutus</taxon>
    </lineage>
</organism>
<dbReference type="GO" id="GO:1990281">
    <property type="term" value="C:efflux pump complex"/>
    <property type="evidence" value="ECO:0007669"/>
    <property type="project" value="TreeGrafter"/>
</dbReference>